<feature type="coiled-coil region" evidence="1">
    <location>
        <begin position="460"/>
        <end position="487"/>
    </location>
</feature>
<sequence length="1619" mass="183743">MSVINRIEIASLLNKHGDVSSPWDAKMRHLLLNLRGQSTAMNMENGFGKTTLSDALIGMLSRDRSLIRKTRRKMSPSRDGRPWTHIRVEFSYSSGHVGQSDMLAAAGDSVGGTEQWVFGMYGHSDTDVGFYFFHGRLEQLPVSGITADSKLQLFSNDHFQHSFKQLKPERPKDRESWLEAISLHISRKELEQLASFQKEGGADKSQIFNAIKPRPGEKADQAFFYEVLAPQVLAGASQGETDESEEFIEDLVINSGRNVSELRHKINEKTLDLQRNRNKAERLAELDRSGGKLAETRSLRDRARKQLETQAICLATISDKGLPGIPASHDEQETVSQLAGEMAIRPGEVEPLVPLSALAKITGSGARKVEEYLESRQLSGYRHDRTAVVYSPKASWAGGKSMRLYPVGKTIRFLKDSQQLFKDDADRVNSLETLEEAVDHFLDLDTNPFRESYLADQEYLKTLKVECQELKESQRKLESEHEVLVNRDKEFTDNETVYTDALKEGLFTEQELDAPDETEASVKIRLKAVKGSYEQFLETQGRFKGLVDRWKTFQRDYGHEAVPDELIQEKDLQREELSHQLVELESHKDKYQGQERELNSQLQVIGQKLPGLESEFQRLDKLSNSFNDVQTLFPGEDISGLISRLEHQQRQFRDSQSQYTQQRAHAKSQLQTLLGLQPQYNAFLEQYPGQQPEGLEEALWQEKTELDAAISQQEIRVGKLQILASDLQQFEQDFPGVIASQWLLKATQAYPRLLTQHEEIQSRILDIERQLEDLKTNPISPSAAEVQCARVLNEQSMAHQPLHEVIAELLKGDDERKSEWLAQAHNLLFAPVLNSLEEARQAAELFTQNRQPVPVFTRDSLHKVVAENGSLLGAVIGYESLAVRALLNPKLIEELKLQLKAKLEGFQAERVDVHEGLELYHPESDSVRLAKSAVEAVEAQAEKELPLQRMALEKMGSRLGVLLEQLAPDNRKLIRSAEQFLELGGNAQVEVLKDSLNHLQSKLDMLTQQLSELESQLSGENRRKLDQAEQFLIDGGKARLDELKAEIELQTIKQQQLSEALVNCQETLDSYQRQITERKAQLDNVYQPGEADLLASLDKYLQDGGPEFMDRAEATQTSLENQLEQAQACASLKFDRIRAYLNARSDEGGTAALKKQIADLKSHINRARDVQDDKNAEIGRIQDEQPQQLKAIHQIDETAERWLKQLSHFSESMLAELPAPDLEQLEEMALFEKAEQYQEACRLDVMERDQICHCSLALGEQLELENIKELSSELKRQEKAHSEHEEGFRDVLGRIKNSERQLFNATEQTRLTGLNEAGESALKELASMISTLDEQIDHSTRILDELQESMNGYEDKLHERLSSIIMHSVDNLKILKRVAQHSTGDNAYFVIQADIVSEEGIRNLVRSLLAEIEDNQRQIRTRKAQNLPVGSEEKQRKELSQNLRSQIYRQLFTHISIRLKHDAIRPHGNLFSLNEDMSEGQREAVSLMWLVKLSEFAIERELKSVPSQYRRQERKSSESVIILDGLFSKLSHKKLIEDSLESLRNTRGRFQMVGLIHNPNYENDSGIFPTYLVGNVIGGIQGQGGHVTVKEGVRVSPASVGRNTGETSLFHLHVDHEKA</sequence>
<evidence type="ECO:0000313" key="2">
    <source>
        <dbReference type="EMBL" id="KEQ13156.1"/>
    </source>
</evidence>
<evidence type="ECO:0000256" key="1">
    <source>
        <dbReference type="SAM" id="Coils"/>
    </source>
</evidence>
<keyword evidence="1" id="KW-0175">Coiled coil</keyword>
<name>A0A081N3Y3_9GAMM</name>
<protein>
    <submittedName>
        <fullName evidence="2">Uncharacterized protein</fullName>
    </submittedName>
</protein>
<evidence type="ECO:0000313" key="3">
    <source>
        <dbReference type="Proteomes" id="UP000028073"/>
    </source>
</evidence>
<accession>A0A081N3Y3</accession>
<dbReference type="Proteomes" id="UP000028073">
    <property type="component" value="Unassembled WGS sequence"/>
</dbReference>
<dbReference type="STRING" id="1137799.GZ78_26805"/>
<keyword evidence="3" id="KW-1185">Reference proteome</keyword>
<comment type="caution">
    <text evidence="2">The sequence shown here is derived from an EMBL/GenBank/DDBJ whole genome shotgun (WGS) entry which is preliminary data.</text>
</comment>
<feature type="coiled-coil region" evidence="1">
    <location>
        <begin position="1329"/>
        <end position="1356"/>
    </location>
</feature>
<organism evidence="2 3">
    <name type="scientific">Endozoicomonas numazuensis</name>
    <dbReference type="NCBI Taxonomy" id="1137799"/>
    <lineage>
        <taxon>Bacteria</taxon>
        <taxon>Pseudomonadati</taxon>
        <taxon>Pseudomonadota</taxon>
        <taxon>Gammaproteobacteria</taxon>
        <taxon>Oceanospirillales</taxon>
        <taxon>Endozoicomonadaceae</taxon>
        <taxon>Endozoicomonas</taxon>
    </lineage>
</organism>
<proteinExistence type="predicted"/>
<feature type="coiled-coil region" evidence="1">
    <location>
        <begin position="567"/>
        <end position="604"/>
    </location>
</feature>
<feature type="coiled-coil region" evidence="1">
    <location>
        <begin position="1260"/>
        <end position="1287"/>
    </location>
</feature>
<gene>
    <name evidence="2" type="ORF">GZ78_26805</name>
</gene>
<dbReference type="eggNOG" id="COG1196">
    <property type="taxonomic scope" value="Bacteria"/>
</dbReference>
<dbReference type="RefSeq" id="WP_034842345.1">
    <property type="nucleotide sequence ID" value="NZ_JOKH01000009.1"/>
</dbReference>
<feature type="coiled-coil region" evidence="1">
    <location>
        <begin position="989"/>
        <end position="1081"/>
    </location>
</feature>
<reference evidence="2 3" key="1">
    <citation type="submission" date="2014-06" db="EMBL/GenBank/DDBJ databases">
        <title>Whole Genome Sequences of Three Symbiotic Endozoicomonas Bacteria.</title>
        <authorList>
            <person name="Neave M.J."/>
            <person name="Apprill A."/>
            <person name="Voolstra C.R."/>
        </authorList>
    </citation>
    <scope>NUCLEOTIDE SEQUENCE [LARGE SCALE GENOMIC DNA]</scope>
    <source>
        <strain evidence="2 3">DSM 25634</strain>
    </source>
</reference>
<dbReference type="OrthoDB" id="9145695at2"/>
<dbReference type="EMBL" id="JOKH01000009">
    <property type="protein sequence ID" value="KEQ13156.1"/>
    <property type="molecule type" value="Genomic_DNA"/>
</dbReference>